<keyword evidence="4 5" id="KW-0119">Carbohydrate metabolism</keyword>
<protein>
    <recommendedName>
        <fullName evidence="5">Aldose 1-epimerase</fullName>
        <ecNumber evidence="5">5.1.3.3</ecNumber>
    </recommendedName>
</protein>
<dbReference type="PANTHER" id="PTHR10091:SF0">
    <property type="entry name" value="GALACTOSE MUTAROTASE"/>
    <property type="match status" value="1"/>
</dbReference>
<evidence type="ECO:0000256" key="4">
    <source>
        <dbReference type="ARBA" id="ARBA00023277"/>
    </source>
</evidence>
<gene>
    <name evidence="6" type="ORF">EYF70_08575</name>
</gene>
<comment type="similarity">
    <text evidence="2 5">Belongs to the aldose epimerase family.</text>
</comment>
<dbReference type="InterPro" id="IPR014718">
    <property type="entry name" value="GH-type_carb-bd"/>
</dbReference>
<dbReference type="Pfam" id="PF01263">
    <property type="entry name" value="Aldose_epim"/>
    <property type="match status" value="1"/>
</dbReference>
<dbReference type="SUPFAM" id="SSF74650">
    <property type="entry name" value="Galactose mutarotase-like"/>
    <property type="match status" value="1"/>
</dbReference>
<dbReference type="PANTHER" id="PTHR10091">
    <property type="entry name" value="ALDOSE-1-EPIMERASE"/>
    <property type="match status" value="1"/>
</dbReference>
<name>A0ABX5RSH9_9BURK</name>
<reference evidence="6 7" key="1">
    <citation type="submission" date="2019-02" db="EMBL/GenBank/DDBJ databases">
        <title>Draft Genome Sequences of Six Type Strains of the Genus Massilia.</title>
        <authorList>
            <person name="Miess H."/>
            <person name="Frediansyhah A."/>
            <person name="Gross H."/>
        </authorList>
    </citation>
    <scope>NUCLEOTIDE SEQUENCE [LARGE SCALE GENOMIC DNA]</scope>
    <source>
        <strain evidence="6 7">DSM 17472</strain>
    </source>
</reference>
<dbReference type="CDD" id="cd09019">
    <property type="entry name" value="galactose_mutarotase_like"/>
    <property type="match status" value="1"/>
</dbReference>
<evidence type="ECO:0000256" key="3">
    <source>
        <dbReference type="ARBA" id="ARBA00023235"/>
    </source>
</evidence>
<dbReference type="InterPro" id="IPR008183">
    <property type="entry name" value="Aldose_1/G6P_1-epimerase"/>
</dbReference>
<dbReference type="EC" id="5.1.3.3" evidence="5"/>
<dbReference type="EMBL" id="CP036401">
    <property type="protein sequence ID" value="QBI00896.1"/>
    <property type="molecule type" value="Genomic_DNA"/>
</dbReference>
<comment type="catalytic activity">
    <reaction evidence="5">
        <text>alpha-D-glucose = beta-D-glucose</text>
        <dbReference type="Rhea" id="RHEA:10264"/>
        <dbReference type="ChEBI" id="CHEBI:15903"/>
        <dbReference type="ChEBI" id="CHEBI:17925"/>
        <dbReference type="EC" id="5.1.3.3"/>
    </reaction>
</comment>
<evidence type="ECO:0000256" key="1">
    <source>
        <dbReference type="ARBA" id="ARBA00005028"/>
    </source>
</evidence>
<dbReference type="InterPro" id="IPR011013">
    <property type="entry name" value="Gal_mutarotase_sf_dom"/>
</dbReference>
<evidence type="ECO:0000313" key="6">
    <source>
        <dbReference type="EMBL" id="QBI00896.1"/>
    </source>
</evidence>
<evidence type="ECO:0000256" key="2">
    <source>
        <dbReference type="ARBA" id="ARBA00006206"/>
    </source>
</evidence>
<dbReference type="InterPro" id="IPR015443">
    <property type="entry name" value="Aldose_1-epimerase"/>
</dbReference>
<proteinExistence type="inferred from homology"/>
<accession>A0ABX5RSH9</accession>
<comment type="pathway">
    <text evidence="1 5">Carbohydrate metabolism; hexose metabolism.</text>
</comment>
<keyword evidence="3 5" id="KW-0413">Isomerase</keyword>
<evidence type="ECO:0000256" key="5">
    <source>
        <dbReference type="PIRNR" id="PIRNR005096"/>
    </source>
</evidence>
<keyword evidence="7" id="KW-1185">Reference proteome</keyword>
<dbReference type="Gene3D" id="2.70.98.10">
    <property type="match status" value="1"/>
</dbReference>
<dbReference type="InterPro" id="IPR047215">
    <property type="entry name" value="Galactose_mutarotase-like"/>
</dbReference>
<organism evidence="6 7">
    <name type="scientific">Pseudoduganella albidiflava</name>
    <dbReference type="NCBI Taxonomy" id="321983"/>
    <lineage>
        <taxon>Bacteria</taxon>
        <taxon>Pseudomonadati</taxon>
        <taxon>Pseudomonadota</taxon>
        <taxon>Betaproteobacteria</taxon>
        <taxon>Burkholderiales</taxon>
        <taxon>Oxalobacteraceae</taxon>
        <taxon>Telluria group</taxon>
        <taxon>Pseudoduganella</taxon>
    </lineage>
</organism>
<evidence type="ECO:0000313" key="7">
    <source>
        <dbReference type="Proteomes" id="UP000292307"/>
    </source>
</evidence>
<sequence>MNIMPPIAASAATAQQFTLTNAWGMRVTISERGAALVSWLAPDRYGRMADILLSYPENEYLRHHRHAWFGAIIGRWANRIARGRFKLDGRVVQADVNDRGNHLHGGDAGFHSAHWDGELAHGGLALSYVSPDGQGGFPGTLAVQVFYQLDDDGSLSIEYQATCDAPTPVNLSSHPCFNLNGGSADVGDHMLRIDADHYLAIDELGIPLGRAEVAGTPFDFRQPAAIGPRMRWPDPQIRVAGGFDHCYCLPSDPREPGRLRNVARVIDPGSGRQLDVATTEAGLQFYSGNGLTGVRGRHGVTYSRHDGFCLEAGAYPDQLNGKGAAAVILRPGQVYRQTTVYRVSLQSSLQS</sequence>
<dbReference type="PIRSF" id="PIRSF005096">
    <property type="entry name" value="GALM"/>
    <property type="match status" value="1"/>
</dbReference>
<dbReference type="Proteomes" id="UP000292307">
    <property type="component" value="Chromosome"/>
</dbReference>
<dbReference type="NCBIfam" id="NF008277">
    <property type="entry name" value="PRK11055.1"/>
    <property type="match status" value="1"/>
</dbReference>